<evidence type="ECO:0000313" key="2">
    <source>
        <dbReference type="Proteomes" id="UP000001514"/>
    </source>
</evidence>
<proteinExistence type="predicted"/>
<organism evidence="2">
    <name type="scientific">Selaginella moellendorffii</name>
    <name type="common">Spikemoss</name>
    <dbReference type="NCBI Taxonomy" id="88036"/>
    <lineage>
        <taxon>Eukaryota</taxon>
        <taxon>Viridiplantae</taxon>
        <taxon>Streptophyta</taxon>
        <taxon>Embryophyta</taxon>
        <taxon>Tracheophyta</taxon>
        <taxon>Lycopodiopsida</taxon>
        <taxon>Selaginellales</taxon>
        <taxon>Selaginellaceae</taxon>
        <taxon>Selaginella</taxon>
    </lineage>
</organism>
<gene>
    <name evidence="1" type="ORF">SELMODRAFT_441653</name>
</gene>
<dbReference type="GO" id="GO:0034605">
    <property type="term" value="P:cellular response to heat"/>
    <property type="evidence" value="ECO:0000318"/>
    <property type="project" value="GO_Central"/>
</dbReference>
<dbReference type="Proteomes" id="UP000001514">
    <property type="component" value="Unassembled WGS sequence"/>
</dbReference>
<name>D8RLP3_SELML</name>
<dbReference type="AlphaFoldDB" id="D8RLP3"/>
<dbReference type="InterPro" id="IPR008978">
    <property type="entry name" value="HSP20-like_chaperone"/>
</dbReference>
<dbReference type="Gramene" id="EFJ26959">
    <property type="protein sequence ID" value="EFJ26959"/>
    <property type="gene ID" value="SELMODRAFT_441653"/>
</dbReference>
<dbReference type="InParanoid" id="D8RLP3"/>
<dbReference type="KEGG" id="smo:SELMODRAFT_441653"/>
<evidence type="ECO:0000313" key="1">
    <source>
        <dbReference type="EMBL" id="EFJ26959.1"/>
    </source>
</evidence>
<reference evidence="1 2" key="1">
    <citation type="journal article" date="2011" name="Science">
        <title>The Selaginella genome identifies genetic changes associated with the evolution of vascular plants.</title>
        <authorList>
            <person name="Banks J.A."/>
            <person name="Nishiyama T."/>
            <person name="Hasebe M."/>
            <person name="Bowman J.L."/>
            <person name="Gribskov M."/>
            <person name="dePamphilis C."/>
            <person name="Albert V.A."/>
            <person name="Aono N."/>
            <person name="Aoyama T."/>
            <person name="Ambrose B.A."/>
            <person name="Ashton N.W."/>
            <person name="Axtell M.J."/>
            <person name="Barker E."/>
            <person name="Barker M.S."/>
            <person name="Bennetzen J.L."/>
            <person name="Bonawitz N.D."/>
            <person name="Chapple C."/>
            <person name="Cheng C."/>
            <person name="Correa L.G."/>
            <person name="Dacre M."/>
            <person name="DeBarry J."/>
            <person name="Dreyer I."/>
            <person name="Elias M."/>
            <person name="Engstrom E.M."/>
            <person name="Estelle M."/>
            <person name="Feng L."/>
            <person name="Finet C."/>
            <person name="Floyd S.K."/>
            <person name="Frommer W.B."/>
            <person name="Fujita T."/>
            <person name="Gramzow L."/>
            <person name="Gutensohn M."/>
            <person name="Harholt J."/>
            <person name="Hattori M."/>
            <person name="Heyl A."/>
            <person name="Hirai T."/>
            <person name="Hiwatashi Y."/>
            <person name="Ishikawa M."/>
            <person name="Iwata M."/>
            <person name="Karol K.G."/>
            <person name="Koehler B."/>
            <person name="Kolukisaoglu U."/>
            <person name="Kubo M."/>
            <person name="Kurata T."/>
            <person name="Lalonde S."/>
            <person name="Li K."/>
            <person name="Li Y."/>
            <person name="Litt A."/>
            <person name="Lyons E."/>
            <person name="Manning G."/>
            <person name="Maruyama T."/>
            <person name="Michael T.P."/>
            <person name="Mikami K."/>
            <person name="Miyazaki S."/>
            <person name="Morinaga S."/>
            <person name="Murata T."/>
            <person name="Mueller-Roeber B."/>
            <person name="Nelson D.R."/>
            <person name="Obara M."/>
            <person name="Oguri Y."/>
            <person name="Olmstead R.G."/>
            <person name="Onodera N."/>
            <person name="Petersen B.L."/>
            <person name="Pils B."/>
            <person name="Prigge M."/>
            <person name="Rensing S.A."/>
            <person name="Riano-Pachon D.M."/>
            <person name="Roberts A.W."/>
            <person name="Sato Y."/>
            <person name="Scheller H.V."/>
            <person name="Schulz B."/>
            <person name="Schulz C."/>
            <person name="Shakirov E.V."/>
            <person name="Shibagaki N."/>
            <person name="Shinohara N."/>
            <person name="Shippen D.E."/>
            <person name="Soerensen I."/>
            <person name="Sotooka R."/>
            <person name="Sugimoto N."/>
            <person name="Sugita M."/>
            <person name="Sumikawa N."/>
            <person name="Tanurdzic M."/>
            <person name="Theissen G."/>
            <person name="Ulvskov P."/>
            <person name="Wakazuki S."/>
            <person name="Weng J.K."/>
            <person name="Willats W.W."/>
            <person name="Wipf D."/>
            <person name="Wolf P.G."/>
            <person name="Yang L."/>
            <person name="Zimmer A.D."/>
            <person name="Zhu Q."/>
            <person name="Mitros T."/>
            <person name="Hellsten U."/>
            <person name="Loque D."/>
            <person name="Otillar R."/>
            <person name="Salamov A."/>
            <person name="Schmutz J."/>
            <person name="Shapiro H."/>
            <person name="Lindquist E."/>
            <person name="Lucas S."/>
            <person name="Rokhsar D."/>
            <person name="Grigoriev I.V."/>
        </authorList>
    </citation>
    <scope>NUCLEOTIDE SEQUENCE [LARGE SCALE GENOMIC DNA]</scope>
</reference>
<keyword evidence="2" id="KW-1185">Reference proteome</keyword>
<accession>D8RLP3</accession>
<sequence>MFRRLISASSRSGIRTASAKTLSQVSKPLTEDAYREFGEFLWMVMLRLNNRVLGQVFKAVGDCDSTTVCFEGHLLDHMLKYTEIVSGEFPPPAEKPLGLDDIGDYPIPYTHMIKLVKNASEDARCRLHGEPPIHQRTKEETRLVHDFCRTVACRAEKEVFSGEPNVHELQEQARLFGAECYPKFFGLQSTNLSVLIQEHSESYATPVVPRKIFWREYLTRCARSLELAQKVADAGGLPQFPRHGGLVALYNFEKKHAYQLLLNCLKSIDKGYDERKLLWSSFENQQFYTVDVQVPGLTSLNQVQVNVAKDGPGVLVTTEKDVFRPERLAVPPYANVDGAIVNLQDEILTIRLPKGDAVLEGTVPALPVEDFDETKLDKTKNKVDDEHHHEVPALLREEVIVDSASVKPQGDGELEGTALTLPIEDLDETKLDKTKNKPIKATSVDDEHHHILRVEIPGMSREEVIVDNIGPELIIKTSDNVFQQRKFRFPLRADMKQARASFRNDWYLFIFLPPDLANGGRYDWTIYSCSHVMNGTSTAKLSLQFTLLKHIIVISP</sequence>
<dbReference type="CDD" id="cd06464">
    <property type="entry name" value="ACD_sHsps-like"/>
    <property type="match status" value="2"/>
</dbReference>
<protein>
    <recommendedName>
        <fullName evidence="3">SHSP domain-containing protein</fullName>
    </recommendedName>
</protein>
<dbReference type="EMBL" id="GL377583">
    <property type="protein sequence ID" value="EFJ26959.1"/>
    <property type="molecule type" value="Genomic_DNA"/>
</dbReference>
<evidence type="ECO:0008006" key="3">
    <source>
        <dbReference type="Google" id="ProtNLM"/>
    </source>
</evidence>
<dbReference type="HOGENOM" id="CLU_036036_0_0_1"/>
<dbReference type="SUPFAM" id="SSF49764">
    <property type="entry name" value="HSP20-like chaperones"/>
    <property type="match status" value="1"/>
</dbReference>